<sequence length="107" mass="12633">MKFIGCALLDQDFGRGLLFNNYELFWNYIAQLSEAKTFDDNLYLISAALQANKAISRLQTTVTRFEAEYEAQVPRVKYEEVRQKLHEEIDESTRLKEELESIQSRYE</sequence>
<protein>
    <submittedName>
        <fullName evidence="2">Uncharacterized protein</fullName>
    </submittedName>
</protein>
<keyword evidence="3" id="KW-1185">Reference proteome</keyword>
<dbReference type="EMBL" id="QNGE01001144">
    <property type="protein sequence ID" value="KAA3678324.1"/>
    <property type="molecule type" value="Genomic_DNA"/>
</dbReference>
<name>A0A5J4NS54_9TREM</name>
<feature type="coiled-coil region" evidence="1">
    <location>
        <begin position="78"/>
        <end position="105"/>
    </location>
</feature>
<keyword evidence="1" id="KW-0175">Coiled coil</keyword>
<comment type="caution">
    <text evidence="2">The sequence shown here is derived from an EMBL/GenBank/DDBJ whole genome shotgun (WGS) entry which is preliminary data.</text>
</comment>
<evidence type="ECO:0000313" key="2">
    <source>
        <dbReference type="EMBL" id="KAA3678324.1"/>
    </source>
</evidence>
<evidence type="ECO:0000313" key="3">
    <source>
        <dbReference type="Proteomes" id="UP000324629"/>
    </source>
</evidence>
<gene>
    <name evidence="2" type="ORF">DEA37_0014924</name>
</gene>
<proteinExistence type="predicted"/>
<reference evidence="2 3" key="1">
    <citation type="journal article" date="2019" name="Gigascience">
        <title>Whole-genome sequence of the oriental lung fluke Paragonimus westermani.</title>
        <authorList>
            <person name="Oey H."/>
            <person name="Zakrzewski M."/>
            <person name="Narain K."/>
            <person name="Devi K.R."/>
            <person name="Agatsuma T."/>
            <person name="Nawaratna S."/>
            <person name="Gobert G.N."/>
            <person name="Jones M.K."/>
            <person name="Ragan M.A."/>
            <person name="McManus D.P."/>
            <person name="Krause L."/>
        </authorList>
    </citation>
    <scope>NUCLEOTIDE SEQUENCE [LARGE SCALE GENOMIC DNA]</scope>
    <source>
        <strain evidence="2 3">IND2009</strain>
    </source>
</reference>
<dbReference type="AlphaFoldDB" id="A0A5J4NS54"/>
<accession>A0A5J4NS54</accession>
<organism evidence="2 3">
    <name type="scientific">Paragonimus westermani</name>
    <dbReference type="NCBI Taxonomy" id="34504"/>
    <lineage>
        <taxon>Eukaryota</taxon>
        <taxon>Metazoa</taxon>
        <taxon>Spiralia</taxon>
        <taxon>Lophotrochozoa</taxon>
        <taxon>Platyhelminthes</taxon>
        <taxon>Trematoda</taxon>
        <taxon>Digenea</taxon>
        <taxon>Plagiorchiida</taxon>
        <taxon>Troglotremata</taxon>
        <taxon>Troglotrematidae</taxon>
        <taxon>Paragonimus</taxon>
    </lineage>
</organism>
<evidence type="ECO:0000256" key="1">
    <source>
        <dbReference type="SAM" id="Coils"/>
    </source>
</evidence>
<dbReference type="Proteomes" id="UP000324629">
    <property type="component" value="Unassembled WGS sequence"/>
</dbReference>